<evidence type="ECO:0000313" key="2">
    <source>
        <dbReference type="EnsemblPlants" id="EMT27902"/>
    </source>
</evidence>
<dbReference type="EnsemblPlants" id="EMT27902">
    <property type="protein sequence ID" value="EMT27902"/>
    <property type="gene ID" value="F775_42253"/>
</dbReference>
<reference evidence="2" key="1">
    <citation type="submission" date="2015-06" db="UniProtKB">
        <authorList>
            <consortium name="EnsemblPlants"/>
        </authorList>
    </citation>
    <scope>IDENTIFICATION</scope>
</reference>
<feature type="domain" description="F-box associated beta-propeller type 3" evidence="1">
    <location>
        <begin position="31"/>
        <end position="124"/>
    </location>
</feature>
<dbReference type="AlphaFoldDB" id="M8CKK7"/>
<evidence type="ECO:0000259" key="1">
    <source>
        <dbReference type="Pfam" id="PF08268"/>
    </source>
</evidence>
<protein>
    <recommendedName>
        <fullName evidence="1">F-box associated beta-propeller type 3 domain-containing protein</fullName>
    </recommendedName>
</protein>
<dbReference type="Pfam" id="PF08268">
    <property type="entry name" value="FBA_3"/>
    <property type="match status" value="1"/>
</dbReference>
<sequence length="229" mass="25901">MEAQCPLLPDDVIEAIDCPEATKPPGWVSEYERSVFTHGHVHWMAQKKSPKMDSHWRVTRRGLIVSFSVADETFGVVPLPPRVDYLGEYRLTELEGRLCLFNPIADSIHRDRRSYDLWLLRDDEAGACELRCRIDPNTASPEVARSILSRKASPVASMDDGRRILFIKKSIKRWAAGPFAYTPSTGNVERLPYSHMCSATLYEENVVSPGRPYEDILFLPAATQALCVH</sequence>
<organism evidence="2">
    <name type="scientific">Aegilops tauschii</name>
    <name type="common">Tausch's goatgrass</name>
    <name type="synonym">Aegilops squarrosa</name>
    <dbReference type="NCBI Taxonomy" id="37682"/>
    <lineage>
        <taxon>Eukaryota</taxon>
        <taxon>Viridiplantae</taxon>
        <taxon>Streptophyta</taxon>
        <taxon>Embryophyta</taxon>
        <taxon>Tracheophyta</taxon>
        <taxon>Spermatophyta</taxon>
        <taxon>Magnoliopsida</taxon>
        <taxon>Liliopsida</taxon>
        <taxon>Poales</taxon>
        <taxon>Poaceae</taxon>
        <taxon>BOP clade</taxon>
        <taxon>Pooideae</taxon>
        <taxon>Triticodae</taxon>
        <taxon>Triticeae</taxon>
        <taxon>Triticinae</taxon>
        <taxon>Aegilops</taxon>
    </lineage>
</organism>
<proteinExistence type="predicted"/>
<dbReference type="InterPro" id="IPR013187">
    <property type="entry name" value="F-box-assoc_dom_typ3"/>
</dbReference>
<accession>M8CKK7</accession>
<name>M8CKK7_AEGTA</name>